<evidence type="ECO:0000313" key="3">
    <source>
        <dbReference type="Proteomes" id="UP000006420"/>
    </source>
</evidence>
<dbReference type="EMBL" id="ADLW01000003">
    <property type="protein sequence ID" value="EGK04591.1"/>
    <property type="molecule type" value="Genomic_DNA"/>
</dbReference>
<dbReference type="AlphaFoldDB" id="F8WXY8"/>
<feature type="chain" id="PRO_5003385872" description="Lipoprotein" evidence="1">
    <location>
        <begin position="30"/>
        <end position="141"/>
    </location>
</feature>
<proteinExistence type="predicted"/>
<gene>
    <name evidence="2" type="ORF">HMPREF9456_00918</name>
</gene>
<dbReference type="PROSITE" id="PS51257">
    <property type="entry name" value="PROKAR_LIPOPROTEIN"/>
    <property type="match status" value="1"/>
</dbReference>
<sequence>MSKSINIKLHIMKKLVVFASVVFLFSSCATIFTPSKQSITFSGIEGTKIYDASNNVKLAEIGSDKTATISVKKKMSDKQLLAKKEGYKTLPFILESTFNTTSLWNILFWPGFIVDLGTGQMNKWDNTSINLDLEKDDSASK</sequence>
<feature type="signal peptide" evidence="1">
    <location>
        <begin position="1"/>
        <end position="29"/>
    </location>
</feature>
<accession>F8WXY8</accession>
<dbReference type="HOGENOM" id="CLU_124448_2_0_10"/>
<evidence type="ECO:0000313" key="2">
    <source>
        <dbReference type="EMBL" id="EGK04591.1"/>
    </source>
</evidence>
<keyword evidence="1" id="KW-0732">Signal</keyword>
<evidence type="ECO:0000256" key="1">
    <source>
        <dbReference type="SAM" id="SignalP"/>
    </source>
</evidence>
<reference evidence="2 3" key="1">
    <citation type="submission" date="2011-04" db="EMBL/GenBank/DDBJ databases">
        <title>The Genome Sequence of Dysgonomonas mossii DSM 22836.</title>
        <authorList>
            <consortium name="The Broad Institute Genome Sequencing Platform"/>
            <person name="Earl A."/>
            <person name="Ward D."/>
            <person name="Feldgarden M."/>
            <person name="Gevers D."/>
            <person name="Pudlo N."/>
            <person name="Martens E."/>
            <person name="Allen-Vercoe E."/>
            <person name="Young S.K."/>
            <person name="Zeng Q."/>
            <person name="Gargeya S."/>
            <person name="Fitzgerald M."/>
            <person name="Haas B."/>
            <person name="Abouelleil A."/>
            <person name="Alvarado L."/>
            <person name="Arachchi H.M."/>
            <person name="Berlin A."/>
            <person name="Brown A."/>
            <person name="Chapman S.B."/>
            <person name="Chen Z."/>
            <person name="Dunbar C."/>
            <person name="Freedman E."/>
            <person name="Gearin G."/>
            <person name="Gellesch M."/>
            <person name="Goldberg J."/>
            <person name="Griggs A."/>
            <person name="Gujja S."/>
            <person name="Heiman D."/>
            <person name="Howarth C."/>
            <person name="Larson L."/>
            <person name="Lui A."/>
            <person name="MacDonald P.J.P."/>
            <person name="Mehta T."/>
            <person name="Montmayeur A."/>
            <person name="Murphy C."/>
            <person name="Neiman D."/>
            <person name="Pearson M."/>
            <person name="Priest M."/>
            <person name="Roberts A."/>
            <person name="Saif S."/>
            <person name="Shea T."/>
            <person name="Shenoy N."/>
            <person name="Sisk P."/>
            <person name="Stolte C."/>
            <person name="Sykes S."/>
            <person name="Yandava C."/>
            <person name="Wortman J."/>
            <person name="Nusbaum C."/>
            <person name="Birren B."/>
        </authorList>
    </citation>
    <scope>NUCLEOTIDE SEQUENCE [LARGE SCALE GENOMIC DNA]</scope>
    <source>
        <strain evidence="2 3">DSM 22836</strain>
    </source>
</reference>
<dbReference type="Proteomes" id="UP000006420">
    <property type="component" value="Unassembled WGS sequence"/>
</dbReference>
<organism evidence="2 3">
    <name type="scientific">Dysgonomonas mossii DSM 22836</name>
    <dbReference type="NCBI Taxonomy" id="742767"/>
    <lineage>
        <taxon>Bacteria</taxon>
        <taxon>Pseudomonadati</taxon>
        <taxon>Bacteroidota</taxon>
        <taxon>Bacteroidia</taxon>
        <taxon>Bacteroidales</taxon>
        <taxon>Dysgonomonadaceae</taxon>
        <taxon>Dysgonomonas</taxon>
    </lineage>
</organism>
<protein>
    <recommendedName>
        <fullName evidence="4">Lipoprotein</fullName>
    </recommendedName>
</protein>
<name>F8WXY8_9BACT</name>
<dbReference type="eggNOG" id="ENOG5030IJF">
    <property type="taxonomic scope" value="Bacteria"/>
</dbReference>
<evidence type="ECO:0008006" key="4">
    <source>
        <dbReference type="Google" id="ProtNLM"/>
    </source>
</evidence>
<keyword evidence="3" id="KW-1185">Reference proteome</keyword>
<comment type="caution">
    <text evidence="2">The sequence shown here is derived from an EMBL/GenBank/DDBJ whole genome shotgun (WGS) entry which is preliminary data.</text>
</comment>